<reference evidence="5 6" key="1">
    <citation type="submission" date="2018-04" db="EMBL/GenBank/DDBJ databases">
        <title>The genome of golden apple snail Pomacea canaliculata provides insight into stress tolerance and invasive adaptation.</title>
        <authorList>
            <person name="Liu C."/>
            <person name="Liu B."/>
            <person name="Ren Y."/>
            <person name="Zhang Y."/>
            <person name="Wang H."/>
            <person name="Li S."/>
            <person name="Jiang F."/>
            <person name="Yin L."/>
            <person name="Zhang G."/>
            <person name="Qian W."/>
            <person name="Fan W."/>
        </authorList>
    </citation>
    <scope>NUCLEOTIDE SEQUENCE [LARGE SCALE GENOMIC DNA]</scope>
    <source>
        <strain evidence="5">SZHN2017</strain>
        <tissue evidence="5">Muscle</tissue>
    </source>
</reference>
<dbReference type="OrthoDB" id="419694at2759"/>
<dbReference type="PANTHER" id="PTHR13382">
    <property type="entry name" value="MITOCHONDRIAL ATP SYNTHASE COUPLING FACTOR B"/>
    <property type="match status" value="1"/>
</dbReference>
<dbReference type="Gene3D" id="3.80.10.10">
    <property type="entry name" value="Ribonuclease Inhibitor"/>
    <property type="match status" value="1"/>
</dbReference>
<sequence length="336" mass="38432">MSDKSYDSLPHKQAADSSSDKHDEQSARERLSKRLTYVLRYGARKEGLQVDDSGFVDFRELMTLPLLSQYSEAEVINEIQNSSSHRGSNRFTLHKNNEKVLVRAAYGRNMEKNPYHDGCKVLTLFERSMQTILDNLQDYDFQDLPDEYLITSMLRRLARTKKLNNKKLKVLLVPAVEHLDLENVFLTPNILKIIYHQCQQLKSLSLRNCSYIITDNVLTQLCKELPNLDFLNLTGCNHITDKSIKMLAKSLPKLTVLGLSSNKGISETGVIYLLETAPALKHLDVYCLETTPEGRQRIRELRTQHKIVVILSGLEEQDKDGNSVHIQPVYPRGMAM</sequence>
<dbReference type="OMA" id="AACKHVT"/>
<gene>
    <name evidence="5" type="ORF">C0Q70_06745</name>
</gene>
<evidence type="ECO:0000256" key="4">
    <source>
        <dbReference type="SAM" id="MobiDB-lite"/>
    </source>
</evidence>
<dbReference type="Pfam" id="PF01885">
    <property type="entry name" value="PTS_2-RNA"/>
    <property type="match status" value="1"/>
</dbReference>
<accession>A0A2T7PD36</accession>
<dbReference type="SMART" id="SM00367">
    <property type="entry name" value="LRR_CC"/>
    <property type="match status" value="3"/>
</dbReference>
<evidence type="ECO:0000256" key="1">
    <source>
        <dbReference type="ARBA" id="ARBA00003343"/>
    </source>
</evidence>
<keyword evidence="6" id="KW-1185">Reference proteome</keyword>
<evidence type="ECO:0000256" key="3">
    <source>
        <dbReference type="ARBA" id="ARBA00047949"/>
    </source>
</evidence>
<dbReference type="SUPFAM" id="SSF56399">
    <property type="entry name" value="ADP-ribosylation"/>
    <property type="match status" value="1"/>
</dbReference>
<dbReference type="InterPro" id="IPR032675">
    <property type="entry name" value="LRR_dom_sf"/>
</dbReference>
<name>A0A2T7PD36_POMCA</name>
<dbReference type="EC" id="2.7.1.160" evidence="2"/>
<evidence type="ECO:0000256" key="2">
    <source>
        <dbReference type="ARBA" id="ARBA00012007"/>
    </source>
</evidence>
<dbReference type="Gene3D" id="1.10.10.970">
    <property type="entry name" value="RNA 2'-phosphotransferase, Tpt1/KptA family, N-terminal domain"/>
    <property type="match status" value="1"/>
</dbReference>
<dbReference type="SUPFAM" id="SSF52047">
    <property type="entry name" value="RNI-like"/>
    <property type="match status" value="1"/>
</dbReference>
<dbReference type="InterPro" id="IPR002745">
    <property type="entry name" value="Ptrans_KptA/Tpt1"/>
</dbReference>
<comment type="catalytic activity">
    <reaction evidence="3">
        <text>2'-phospho-[ligated tRNA] + NAD(+) = mature tRNA + ADP-alpha-D-ribose 1'',2''-cyclic phosphate + nicotinamide</text>
        <dbReference type="Rhea" id="RHEA:23324"/>
        <dbReference type="Rhea" id="RHEA-COMP:11106"/>
        <dbReference type="Rhea" id="RHEA-COMP:11107"/>
        <dbReference type="ChEBI" id="CHEBI:17154"/>
        <dbReference type="ChEBI" id="CHEBI:57540"/>
        <dbReference type="ChEBI" id="CHEBI:76596"/>
        <dbReference type="ChEBI" id="CHEBI:82883"/>
        <dbReference type="ChEBI" id="CHEBI:85027"/>
        <dbReference type="EC" id="2.7.1.160"/>
    </reaction>
</comment>
<dbReference type="EMBL" id="PZQS01000004">
    <property type="protein sequence ID" value="PVD31333.1"/>
    <property type="molecule type" value="Genomic_DNA"/>
</dbReference>
<dbReference type="Proteomes" id="UP000245119">
    <property type="component" value="Linkage Group LG4"/>
</dbReference>
<evidence type="ECO:0000313" key="5">
    <source>
        <dbReference type="EMBL" id="PVD31333.1"/>
    </source>
</evidence>
<evidence type="ECO:0000313" key="6">
    <source>
        <dbReference type="Proteomes" id="UP000245119"/>
    </source>
</evidence>
<dbReference type="InterPro" id="IPR050648">
    <property type="entry name" value="F-box_LRR-repeat"/>
</dbReference>
<dbReference type="InterPro" id="IPR006553">
    <property type="entry name" value="Leu-rich_rpt_Cys-con_subtyp"/>
</dbReference>
<dbReference type="AlphaFoldDB" id="A0A2T7PD36"/>
<dbReference type="GO" id="GO:0005737">
    <property type="term" value="C:cytoplasm"/>
    <property type="evidence" value="ECO:0007669"/>
    <property type="project" value="TreeGrafter"/>
</dbReference>
<feature type="region of interest" description="Disordered" evidence="4">
    <location>
        <begin position="1"/>
        <end position="29"/>
    </location>
</feature>
<dbReference type="STRING" id="400727.A0A2T7PD36"/>
<comment type="caution">
    <text evidence="5">The sequence shown here is derived from an EMBL/GenBank/DDBJ whole genome shotgun (WGS) entry which is preliminary data.</text>
</comment>
<comment type="function">
    <text evidence="1">Catalyzes the last step of tRNA splicing, the transfer of the splice junction 2'-phosphate from ligated tRNA to NAD to produce ADP-ribose 1''-2'' cyclic phosphate.</text>
</comment>
<proteinExistence type="predicted"/>
<dbReference type="InterPro" id="IPR042080">
    <property type="entry name" value="RNA_2'-PTrans_N"/>
</dbReference>
<organism evidence="5 6">
    <name type="scientific">Pomacea canaliculata</name>
    <name type="common">Golden apple snail</name>
    <dbReference type="NCBI Taxonomy" id="400727"/>
    <lineage>
        <taxon>Eukaryota</taxon>
        <taxon>Metazoa</taxon>
        <taxon>Spiralia</taxon>
        <taxon>Lophotrochozoa</taxon>
        <taxon>Mollusca</taxon>
        <taxon>Gastropoda</taxon>
        <taxon>Caenogastropoda</taxon>
        <taxon>Architaenioglossa</taxon>
        <taxon>Ampullarioidea</taxon>
        <taxon>Ampullariidae</taxon>
        <taxon>Pomacea</taxon>
    </lineage>
</organism>
<dbReference type="GO" id="GO:0000215">
    <property type="term" value="F:tRNA 2'-phosphotransferase activity"/>
    <property type="evidence" value="ECO:0007669"/>
    <property type="project" value="UniProtKB-EC"/>
</dbReference>
<protein>
    <recommendedName>
        <fullName evidence="2">2'-phosphotransferase</fullName>
        <ecNumber evidence="2">2.7.1.160</ecNumber>
    </recommendedName>
</protein>